<keyword evidence="4" id="KW-1185">Reference proteome</keyword>
<dbReference type="GO" id="GO:0098978">
    <property type="term" value="C:glutamatergic synapse"/>
    <property type="evidence" value="ECO:0007669"/>
    <property type="project" value="TreeGrafter"/>
</dbReference>
<dbReference type="SUPFAM" id="SSF49562">
    <property type="entry name" value="C2 domain (Calcium/lipid-binding domain, CaLB)"/>
    <property type="match status" value="2"/>
</dbReference>
<dbReference type="GO" id="GO:0035418">
    <property type="term" value="P:protein localization to synapse"/>
    <property type="evidence" value="ECO:0007669"/>
    <property type="project" value="TreeGrafter"/>
</dbReference>
<dbReference type="GO" id="GO:0048788">
    <property type="term" value="C:cytoskeleton of presynaptic active zone"/>
    <property type="evidence" value="ECO:0007669"/>
    <property type="project" value="TreeGrafter"/>
</dbReference>
<feature type="domain" description="C2" evidence="2">
    <location>
        <begin position="308"/>
        <end position="433"/>
    </location>
</feature>
<dbReference type="Gene3D" id="2.60.40.150">
    <property type="entry name" value="C2 domain"/>
    <property type="match status" value="2"/>
</dbReference>
<organism evidence="3 4">
    <name type="scientific">Hucho hucho</name>
    <name type="common">huchen</name>
    <dbReference type="NCBI Taxonomy" id="62062"/>
    <lineage>
        <taxon>Eukaryota</taxon>
        <taxon>Metazoa</taxon>
        <taxon>Chordata</taxon>
        <taxon>Craniata</taxon>
        <taxon>Vertebrata</taxon>
        <taxon>Euteleostomi</taxon>
        <taxon>Actinopterygii</taxon>
        <taxon>Neopterygii</taxon>
        <taxon>Teleostei</taxon>
        <taxon>Protacanthopterygii</taxon>
        <taxon>Salmoniformes</taxon>
        <taxon>Salmonidae</taxon>
        <taxon>Salmoninae</taxon>
        <taxon>Hucho</taxon>
    </lineage>
</organism>
<dbReference type="FunFam" id="2.60.40.150:FF:000149">
    <property type="entry name" value="Piccolo presynaptic cytomatrix protein"/>
    <property type="match status" value="1"/>
</dbReference>
<sequence>MVVQNASGENKRRTKYIQRSLNPEWNQTVIYKNIHLEQLKKKTLEVTVWDYDKSSSNDFLGEVLIDLSNTSQLDNTPRWLPLKEQSESIEHSRAHHTTQGPGGPGAGAGPGQGPIAGQGPGKDMGAGLGQGQGLMHGQGQMEECLESPKNSVIKSRSHGIFPDPAKDMQMVTLEKSHSSPSSSKSSSDGQLRSHGPSRSQSKSSVTQAHLEDAGIAIAAAEAAVQQARLQPRPGHRLGDVSGPVVSSAPNLLEGYGGLDGEEGNGTGVDSAIFQVPRIGKTIPNGIDKSRGLPLSLSDNEGGGGKTQIMGEIKVALKKEVKQEGDQLVLEVLQCRNITYKFKSPDHLPDLYVKLYVVNVATQKRIIKKKTRVCRHDREPSFNETFRFSLNPTGHSLQLFLVSNGGKFMKKTLIGEAYIWLDKVDMRKRVVSWHKLLVNSTHNQS</sequence>
<dbReference type="PROSITE" id="PS50004">
    <property type="entry name" value="C2"/>
    <property type="match status" value="2"/>
</dbReference>
<feature type="compositionally biased region" description="Polar residues" evidence="1">
    <location>
        <begin position="196"/>
        <end position="207"/>
    </location>
</feature>
<dbReference type="PANTHER" id="PTHR14113:SF6">
    <property type="entry name" value="PROTEIN PICCOLO"/>
    <property type="match status" value="1"/>
</dbReference>
<proteinExistence type="predicted"/>
<dbReference type="AlphaFoldDB" id="A0A4W5RF04"/>
<dbReference type="Proteomes" id="UP000314982">
    <property type="component" value="Unassembled WGS sequence"/>
</dbReference>
<dbReference type="GO" id="GO:0098882">
    <property type="term" value="F:structural constituent of presynaptic active zone"/>
    <property type="evidence" value="ECO:0007669"/>
    <property type="project" value="TreeGrafter"/>
</dbReference>
<reference evidence="4" key="1">
    <citation type="submission" date="2018-06" db="EMBL/GenBank/DDBJ databases">
        <title>Genome assembly of Danube salmon.</title>
        <authorList>
            <person name="Macqueen D.J."/>
            <person name="Gundappa M.K."/>
        </authorList>
    </citation>
    <scope>NUCLEOTIDE SEQUENCE [LARGE SCALE GENOMIC DNA]</scope>
</reference>
<dbReference type="GeneTree" id="ENSGT00620000087961"/>
<evidence type="ECO:0000256" key="1">
    <source>
        <dbReference type="SAM" id="MobiDB-lite"/>
    </source>
</evidence>
<dbReference type="SMART" id="SM00239">
    <property type="entry name" value="C2"/>
    <property type="match status" value="2"/>
</dbReference>
<name>A0A4W5RF04_9TELE</name>
<dbReference type="InterPro" id="IPR052098">
    <property type="entry name" value="Presynaptic_Scaffold_Bsn/Pclo"/>
</dbReference>
<protein>
    <recommendedName>
        <fullName evidence="2">C2 domain-containing protein</fullName>
    </recommendedName>
</protein>
<feature type="domain" description="C2" evidence="2">
    <location>
        <begin position="1"/>
        <end position="80"/>
    </location>
</feature>
<dbReference type="PANTHER" id="PTHR14113">
    <property type="entry name" value="PICCOLO/BASSOON"/>
    <property type="match status" value="1"/>
</dbReference>
<reference evidence="3" key="2">
    <citation type="submission" date="2025-08" db="UniProtKB">
        <authorList>
            <consortium name="Ensembl"/>
        </authorList>
    </citation>
    <scope>IDENTIFICATION</scope>
</reference>
<evidence type="ECO:0000313" key="4">
    <source>
        <dbReference type="Proteomes" id="UP000314982"/>
    </source>
</evidence>
<dbReference type="Pfam" id="PF00168">
    <property type="entry name" value="C2"/>
    <property type="match status" value="2"/>
</dbReference>
<evidence type="ECO:0000259" key="2">
    <source>
        <dbReference type="PROSITE" id="PS50004"/>
    </source>
</evidence>
<dbReference type="STRING" id="62062.ENSHHUP00000082924"/>
<evidence type="ECO:0000313" key="3">
    <source>
        <dbReference type="Ensembl" id="ENSHHUP00000082924.1"/>
    </source>
</evidence>
<dbReference type="InterPro" id="IPR035892">
    <property type="entry name" value="C2_domain_sf"/>
</dbReference>
<accession>A0A4W5RF04</accession>
<feature type="compositionally biased region" description="Low complexity" evidence="1">
    <location>
        <begin position="178"/>
        <end position="187"/>
    </location>
</feature>
<feature type="compositionally biased region" description="Gly residues" evidence="1">
    <location>
        <begin position="100"/>
        <end position="136"/>
    </location>
</feature>
<dbReference type="GO" id="GO:0098982">
    <property type="term" value="C:GABA-ergic synapse"/>
    <property type="evidence" value="ECO:0007669"/>
    <property type="project" value="TreeGrafter"/>
</dbReference>
<dbReference type="Ensembl" id="ENSHHUT00000085542.1">
    <property type="protein sequence ID" value="ENSHHUP00000082924.1"/>
    <property type="gene ID" value="ENSHHUG00000048163.1"/>
</dbReference>
<feature type="region of interest" description="Disordered" evidence="1">
    <location>
        <begin position="85"/>
        <end position="208"/>
    </location>
</feature>
<reference evidence="3" key="3">
    <citation type="submission" date="2025-09" db="UniProtKB">
        <authorList>
            <consortium name="Ensembl"/>
        </authorList>
    </citation>
    <scope>IDENTIFICATION</scope>
</reference>
<dbReference type="InterPro" id="IPR000008">
    <property type="entry name" value="C2_dom"/>
</dbReference>
<dbReference type="GO" id="GO:0030424">
    <property type="term" value="C:axon"/>
    <property type="evidence" value="ECO:0007669"/>
    <property type="project" value="TreeGrafter"/>
</dbReference>
<dbReference type="GO" id="GO:1904071">
    <property type="term" value="P:presynaptic active zone assembly"/>
    <property type="evidence" value="ECO:0007669"/>
    <property type="project" value="TreeGrafter"/>
</dbReference>